<evidence type="ECO:0000313" key="2">
    <source>
        <dbReference type="Proteomes" id="UP000789366"/>
    </source>
</evidence>
<sequence length="111" mass="12927">DWPAPEKAVYLQKISKENILPCKHTCDDEDDTSAEQDSESTNQLSTHPHQSTIFDWCVQPLSQMQLEKLHQKLLKAIIYRNITFSIVNNPYLQEYLHDLNPSYHSPSQDMI</sequence>
<organism evidence="1 2">
    <name type="scientific">Cetraspora pellucida</name>
    <dbReference type="NCBI Taxonomy" id="1433469"/>
    <lineage>
        <taxon>Eukaryota</taxon>
        <taxon>Fungi</taxon>
        <taxon>Fungi incertae sedis</taxon>
        <taxon>Mucoromycota</taxon>
        <taxon>Glomeromycotina</taxon>
        <taxon>Glomeromycetes</taxon>
        <taxon>Diversisporales</taxon>
        <taxon>Gigasporaceae</taxon>
        <taxon>Cetraspora</taxon>
    </lineage>
</organism>
<evidence type="ECO:0000313" key="1">
    <source>
        <dbReference type="EMBL" id="CAG8719916.1"/>
    </source>
</evidence>
<feature type="non-terminal residue" evidence="1">
    <location>
        <position position="1"/>
    </location>
</feature>
<proteinExistence type="predicted"/>
<gene>
    <name evidence="1" type="ORF">SPELUC_LOCUS12362</name>
</gene>
<comment type="caution">
    <text evidence="1">The sequence shown here is derived from an EMBL/GenBank/DDBJ whole genome shotgun (WGS) entry which is preliminary data.</text>
</comment>
<keyword evidence="2" id="KW-1185">Reference proteome</keyword>
<feature type="non-terminal residue" evidence="1">
    <location>
        <position position="111"/>
    </location>
</feature>
<dbReference type="EMBL" id="CAJVPW010029001">
    <property type="protein sequence ID" value="CAG8719916.1"/>
    <property type="molecule type" value="Genomic_DNA"/>
</dbReference>
<accession>A0ACA9PPT5</accession>
<reference evidence="1" key="1">
    <citation type="submission" date="2021-06" db="EMBL/GenBank/DDBJ databases">
        <authorList>
            <person name="Kallberg Y."/>
            <person name="Tangrot J."/>
            <person name="Rosling A."/>
        </authorList>
    </citation>
    <scope>NUCLEOTIDE SEQUENCE</scope>
    <source>
        <strain evidence="1">28 12/20/2015</strain>
    </source>
</reference>
<protein>
    <submittedName>
        <fullName evidence="1">4576_t:CDS:1</fullName>
    </submittedName>
</protein>
<name>A0ACA9PPT5_9GLOM</name>
<dbReference type="Proteomes" id="UP000789366">
    <property type="component" value="Unassembled WGS sequence"/>
</dbReference>